<keyword evidence="6" id="KW-0574">Periplasm</keyword>
<accession>A0AAJ1AJ45</accession>
<gene>
    <name evidence="9" type="primary">lolA</name>
    <name evidence="9" type="ORF">K8G79_02940</name>
</gene>
<dbReference type="InterPro" id="IPR029046">
    <property type="entry name" value="LolA/LolB/LppX"/>
</dbReference>
<dbReference type="InterPro" id="IPR004564">
    <property type="entry name" value="OM_lipoprot_carrier_LolA-like"/>
</dbReference>
<dbReference type="GO" id="GO:0042953">
    <property type="term" value="P:lipoprotein transport"/>
    <property type="evidence" value="ECO:0007669"/>
    <property type="project" value="InterPro"/>
</dbReference>
<dbReference type="PANTHER" id="PTHR35869">
    <property type="entry name" value="OUTER-MEMBRANE LIPOPROTEIN CARRIER PROTEIN"/>
    <property type="match status" value="1"/>
</dbReference>
<protein>
    <recommendedName>
        <fullName evidence="4">Outer-membrane lipoprotein carrier protein</fullName>
    </recommendedName>
</protein>
<comment type="subcellular location">
    <subcellularLocation>
        <location evidence="1">Periplasm</location>
    </subcellularLocation>
</comment>
<dbReference type="InterPro" id="IPR018323">
    <property type="entry name" value="OM_lipoprot_carrier_LolA_Pbac"/>
</dbReference>
<dbReference type="PANTHER" id="PTHR35869:SF1">
    <property type="entry name" value="OUTER-MEMBRANE LIPOPROTEIN CARRIER PROTEIN"/>
    <property type="match status" value="1"/>
</dbReference>
<evidence type="ECO:0000256" key="5">
    <source>
        <dbReference type="ARBA" id="ARBA00022448"/>
    </source>
</evidence>
<comment type="caution">
    <text evidence="9">The sequence shown here is derived from an EMBL/GenBank/DDBJ whole genome shotgun (WGS) entry which is preliminary data.</text>
</comment>
<evidence type="ECO:0000256" key="4">
    <source>
        <dbReference type="ARBA" id="ARBA00014035"/>
    </source>
</evidence>
<dbReference type="SUPFAM" id="SSF89392">
    <property type="entry name" value="Prokaryotic lipoproteins and lipoprotein localization factors"/>
    <property type="match status" value="1"/>
</dbReference>
<keyword evidence="8" id="KW-0143">Chaperone</keyword>
<sequence>MRSTKRGISGVVLVLLGVIVLGGLSQAATDPTPHTPHPTSVPVSALTADEVADKVQATYQGFADLQGTFLQRATNKLSGMTQEASGRLFLKWPGRMRWEYEKPESRLFLIDGKTLWSYSPSERQAMAQDVSGALTTGPIGILFGMSSLRRDFQVRPIVHAGTKDGLEYLLELTPKGKDLSFKRVILGVDRESFFIQRLTVFDLYGNTTMVELSKQKINGGLKDELFQFSPPPGTDVVAPLRPAVP</sequence>
<evidence type="ECO:0000256" key="6">
    <source>
        <dbReference type="ARBA" id="ARBA00022764"/>
    </source>
</evidence>
<evidence type="ECO:0000313" key="10">
    <source>
        <dbReference type="Proteomes" id="UP001197609"/>
    </source>
</evidence>
<proteinExistence type="inferred from homology"/>
<organism evidence="9 10">
    <name type="scientific">Candidatus Methylomirabilis tolerans</name>
    <dbReference type="NCBI Taxonomy" id="3123416"/>
    <lineage>
        <taxon>Bacteria</taxon>
        <taxon>Candidatus Methylomirabilota</taxon>
        <taxon>Candidatus Methylomirabilia</taxon>
        <taxon>Candidatus Methylomirabilales</taxon>
        <taxon>Candidatus Methylomirabilaceae</taxon>
        <taxon>Candidatus Methylomirabilis</taxon>
    </lineage>
</organism>
<dbReference type="AlphaFoldDB" id="A0AAJ1AJ45"/>
<dbReference type="CDD" id="cd16325">
    <property type="entry name" value="LolA"/>
    <property type="match status" value="1"/>
</dbReference>
<comment type="subunit">
    <text evidence="3">Monomer.</text>
</comment>
<evidence type="ECO:0000256" key="7">
    <source>
        <dbReference type="ARBA" id="ARBA00022927"/>
    </source>
</evidence>
<keyword evidence="7" id="KW-0653">Protein transport</keyword>
<dbReference type="Proteomes" id="UP001197609">
    <property type="component" value="Unassembled WGS sequence"/>
</dbReference>
<dbReference type="Pfam" id="PF03548">
    <property type="entry name" value="LolA"/>
    <property type="match status" value="1"/>
</dbReference>
<evidence type="ECO:0000256" key="1">
    <source>
        <dbReference type="ARBA" id="ARBA00004418"/>
    </source>
</evidence>
<dbReference type="EMBL" id="JAIOIU010000032">
    <property type="protein sequence ID" value="MBZ0159092.1"/>
    <property type="molecule type" value="Genomic_DNA"/>
</dbReference>
<evidence type="ECO:0000256" key="2">
    <source>
        <dbReference type="ARBA" id="ARBA00007615"/>
    </source>
</evidence>
<dbReference type="HAMAP" id="MF_00240">
    <property type="entry name" value="LolA"/>
    <property type="match status" value="1"/>
</dbReference>
<evidence type="ECO:0000313" key="9">
    <source>
        <dbReference type="EMBL" id="MBZ0159092.1"/>
    </source>
</evidence>
<reference evidence="9 10" key="1">
    <citation type="journal article" date="2021" name="bioRxiv">
        <title>Unraveling nitrogen, sulfur and carbon metabolic pathways and microbial community transcriptional responses to substrate deprivation and toxicity stresses in a bioreactor mimicking anoxic brackish coastal sediment conditions.</title>
        <authorList>
            <person name="Martins P.D."/>
            <person name="Echeveste M.J."/>
            <person name="Arshad A."/>
            <person name="Kurth J."/>
            <person name="Ouboter H."/>
            <person name="Jetten M.S.M."/>
            <person name="Welte C.U."/>
        </authorList>
    </citation>
    <scope>NUCLEOTIDE SEQUENCE [LARGE SCALE GENOMIC DNA]</scope>
    <source>
        <strain evidence="9">MAG_38</strain>
    </source>
</reference>
<keyword evidence="9" id="KW-0449">Lipoprotein</keyword>
<dbReference type="Gene3D" id="2.50.20.10">
    <property type="entry name" value="Lipoprotein localisation LolA/LolB/LppX"/>
    <property type="match status" value="1"/>
</dbReference>
<comment type="similarity">
    <text evidence="2">Belongs to the LolA family.</text>
</comment>
<name>A0AAJ1AJ45_9BACT</name>
<evidence type="ECO:0000256" key="3">
    <source>
        <dbReference type="ARBA" id="ARBA00011245"/>
    </source>
</evidence>
<keyword evidence="5" id="KW-0813">Transport</keyword>
<dbReference type="GO" id="GO:0042597">
    <property type="term" value="C:periplasmic space"/>
    <property type="evidence" value="ECO:0007669"/>
    <property type="project" value="UniProtKB-SubCell"/>
</dbReference>
<evidence type="ECO:0000256" key="8">
    <source>
        <dbReference type="ARBA" id="ARBA00023186"/>
    </source>
</evidence>
<dbReference type="NCBIfam" id="TIGR00547">
    <property type="entry name" value="lolA"/>
    <property type="match status" value="1"/>
</dbReference>